<evidence type="ECO:0000313" key="2">
    <source>
        <dbReference type="WBParaSite" id="ES5_v2.g21749.t1"/>
    </source>
</evidence>
<evidence type="ECO:0000313" key="1">
    <source>
        <dbReference type="Proteomes" id="UP000887579"/>
    </source>
</evidence>
<sequence>FNNNDETIRIQIVNHRNKESAFDIWASTRPELNPFPQLPDDANLHAQSEKCNSADLQFYRVPDEHVAYCLYAEKIDFQNTFSKININASEQCWPSHPPGDLITCFEEDRAADSERAKEELIHMTVPNLQSDTTYKLVLTVVSMGKPYPREIKYKSQFIKTSTQC</sequence>
<organism evidence="1 2">
    <name type="scientific">Panagrolaimus sp. ES5</name>
    <dbReference type="NCBI Taxonomy" id="591445"/>
    <lineage>
        <taxon>Eukaryota</taxon>
        <taxon>Metazoa</taxon>
        <taxon>Ecdysozoa</taxon>
        <taxon>Nematoda</taxon>
        <taxon>Chromadorea</taxon>
        <taxon>Rhabditida</taxon>
        <taxon>Tylenchina</taxon>
        <taxon>Panagrolaimomorpha</taxon>
        <taxon>Panagrolaimoidea</taxon>
        <taxon>Panagrolaimidae</taxon>
        <taxon>Panagrolaimus</taxon>
    </lineage>
</organism>
<dbReference type="Proteomes" id="UP000887579">
    <property type="component" value="Unplaced"/>
</dbReference>
<reference evidence="2" key="1">
    <citation type="submission" date="2022-11" db="UniProtKB">
        <authorList>
            <consortium name="WormBaseParasite"/>
        </authorList>
    </citation>
    <scope>IDENTIFICATION</scope>
</reference>
<accession>A0AC34FWE0</accession>
<proteinExistence type="predicted"/>
<dbReference type="WBParaSite" id="ES5_v2.g21749.t1">
    <property type="protein sequence ID" value="ES5_v2.g21749.t1"/>
    <property type="gene ID" value="ES5_v2.g21749"/>
</dbReference>
<name>A0AC34FWE0_9BILA</name>
<protein>
    <submittedName>
        <fullName evidence="2">Protein NDNF C-terminal domain-containing protein</fullName>
    </submittedName>
</protein>